<dbReference type="AlphaFoldDB" id="A0AAV4J4E4"/>
<gene>
    <name evidence="2" type="ORF">ElyMa_003224500</name>
</gene>
<protein>
    <submittedName>
        <fullName evidence="2">Uncharacterized protein</fullName>
    </submittedName>
</protein>
<keyword evidence="3" id="KW-1185">Reference proteome</keyword>
<sequence>MTWSVIKPATSRSQVRHANHSATLPHLFLGAGIGLYQSPESENGDDDNDDDDNDDDDDDDDDIDDDDDDDDDDDEVDDDDSHNLHDQVL</sequence>
<feature type="compositionally biased region" description="Acidic residues" evidence="1">
    <location>
        <begin position="42"/>
        <end position="80"/>
    </location>
</feature>
<dbReference type="EMBL" id="BMAT01006634">
    <property type="protein sequence ID" value="GFS16854.1"/>
    <property type="molecule type" value="Genomic_DNA"/>
</dbReference>
<name>A0AAV4J4E4_9GAST</name>
<dbReference type="Proteomes" id="UP000762676">
    <property type="component" value="Unassembled WGS sequence"/>
</dbReference>
<proteinExistence type="predicted"/>
<evidence type="ECO:0000313" key="2">
    <source>
        <dbReference type="EMBL" id="GFS16854.1"/>
    </source>
</evidence>
<reference evidence="2 3" key="1">
    <citation type="journal article" date="2021" name="Elife">
        <title>Chloroplast acquisition without the gene transfer in kleptoplastic sea slugs, Plakobranchus ocellatus.</title>
        <authorList>
            <person name="Maeda T."/>
            <person name="Takahashi S."/>
            <person name="Yoshida T."/>
            <person name="Shimamura S."/>
            <person name="Takaki Y."/>
            <person name="Nagai Y."/>
            <person name="Toyoda A."/>
            <person name="Suzuki Y."/>
            <person name="Arimoto A."/>
            <person name="Ishii H."/>
            <person name="Satoh N."/>
            <person name="Nishiyama T."/>
            <person name="Hasebe M."/>
            <person name="Maruyama T."/>
            <person name="Minagawa J."/>
            <person name="Obokata J."/>
            <person name="Shigenobu S."/>
        </authorList>
    </citation>
    <scope>NUCLEOTIDE SEQUENCE [LARGE SCALE GENOMIC DNA]</scope>
</reference>
<evidence type="ECO:0000313" key="3">
    <source>
        <dbReference type="Proteomes" id="UP000762676"/>
    </source>
</evidence>
<accession>A0AAV4J4E4</accession>
<feature type="region of interest" description="Disordered" evidence="1">
    <location>
        <begin position="1"/>
        <end position="89"/>
    </location>
</feature>
<comment type="caution">
    <text evidence="2">The sequence shown here is derived from an EMBL/GenBank/DDBJ whole genome shotgun (WGS) entry which is preliminary data.</text>
</comment>
<organism evidence="2 3">
    <name type="scientific">Elysia marginata</name>
    <dbReference type="NCBI Taxonomy" id="1093978"/>
    <lineage>
        <taxon>Eukaryota</taxon>
        <taxon>Metazoa</taxon>
        <taxon>Spiralia</taxon>
        <taxon>Lophotrochozoa</taxon>
        <taxon>Mollusca</taxon>
        <taxon>Gastropoda</taxon>
        <taxon>Heterobranchia</taxon>
        <taxon>Euthyneura</taxon>
        <taxon>Panpulmonata</taxon>
        <taxon>Sacoglossa</taxon>
        <taxon>Placobranchoidea</taxon>
        <taxon>Plakobranchidae</taxon>
        <taxon>Elysia</taxon>
    </lineage>
</organism>
<evidence type="ECO:0000256" key="1">
    <source>
        <dbReference type="SAM" id="MobiDB-lite"/>
    </source>
</evidence>